<organism evidence="5 6">
    <name type="scientific">Mucilaginibacter pineti</name>
    <dbReference type="NCBI Taxonomy" id="1391627"/>
    <lineage>
        <taxon>Bacteria</taxon>
        <taxon>Pseudomonadati</taxon>
        <taxon>Bacteroidota</taxon>
        <taxon>Sphingobacteriia</taxon>
        <taxon>Sphingobacteriales</taxon>
        <taxon>Sphingobacteriaceae</taxon>
        <taxon>Mucilaginibacter</taxon>
    </lineage>
</organism>
<sequence>MQKPDSLIFDMDGTLWDAVDTYASSWNLTFEKLAIKRIIGRDELMGLMGMEGRKLTKILLPDLDDDKAMGIYMDVNETRRQIIPTSGGNVYPGVTEGIKQLSTKYKLFVLSNCAVGIIPLFISWAGIGNDITDSIAYGYNGMPKHHNMQILIDKHELKNPVYVGDTQGDAEQTHMAGLPFIFVSYGFGKTDDYQLRFDDFESLTAYYMSL</sequence>
<protein>
    <recommendedName>
        <fullName evidence="4">phosphoglycolate phosphatase</fullName>
        <ecNumber evidence="4">3.1.3.18</ecNumber>
    </recommendedName>
</protein>
<evidence type="ECO:0000313" key="5">
    <source>
        <dbReference type="EMBL" id="SDD27453.1"/>
    </source>
</evidence>
<dbReference type="EMBL" id="FNAI01000001">
    <property type="protein sequence ID" value="SDD27453.1"/>
    <property type="molecule type" value="Genomic_DNA"/>
</dbReference>
<comment type="catalytic activity">
    <reaction evidence="1">
        <text>2-phosphoglycolate + H2O = glycolate + phosphate</text>
        <dbReference type="Rhea" id="RHEA:14369"/>
        <dbReference type="ChEBI" id="CHEBI:15377"/>
        <dbReference type="ChEBI" id="CHEBI:29805"/>
        <dbReference type="ChEBI" id="CHEBI:43474"/>
        <dbReference type="ChEBI" id="CHEBI:58033"/>
        <dbReference type="EC" id="3.1.3.18"/>
    </reaction>
</comment>
<dbReference type="PANTHER" id="PTHR43434">
    <property type="entry name" value="PHOSPHOGLYCOLATE PHOSPHATASE"/>
    <property type="match status" value="1"/>
</dbReference>
<dbReference type="InterPro" id="IPR023214">
    <property type="entry name" value="HAD_sf"/>
</dbReference>
<dbReference type="GO" id="GO:0006281">
    <property type="term" value="P:DNA repair"/>
    <property type="evidence" value="ECO:0007669"/>
    <property type="project" value="TreeGrafter"/>
</dbReference>
<dbReference type="InterPro" id="IPR050155">
    <property type="entry name" value="HAD-like_hydrolase_sf"/>
</dbReference>
<name>A0A1G6TEF9_9SPHI</name>
<dbReference type="RefSeq" id="WP_091142972.1">
    <property type="nucleotide sequence ID" value="NZ_FNAI01000001.1"/>
</dbReference>
<dbReference type="InterPro" id="IPR041492">
    <property type="entry name" value="HAD_2"/>
</dbReference>
<proteinExistence type="inferred from homology"/>
<reference evidence="5 6" key="1">
    <citation type="submission" date="2016-10" db="EMBL/GenBank/DDBJ databases">
        <authorList>
            <person name="de Groot N.N."/>
        </authorList>
    </citation>
    <scope>NUCLEOTIDE SEQUENCE [LARGE SCALE GENOMIC DNA]</scope>
    <source>
        <strain evidence="5 6">47C3B</strain>
    </source>
</reference>
<dbReference type="GO" id="GO:0008967">
    <property type="term" value="F:phosphoglycolate phosphatase activity"/>
    <property type="evidence" value="ECO:0007669"/>
    <property type="project" value="UniProtKB-EC"/>
</dbReference>
<dbReference type="OrthoDB" id="9792518at2"/>
<gene>
    <name evidence="5" type="ORF">SAMN05216464_101271</name>
</gene>
<evidence type="ECO:0000256" key="2">
    <source>
        <dbReference type="ARBA" id="ARBA00004818"/>
    </source>
</evidence>
<comment type="similarity">
    <text evidence="3">Belongs to the HAD-like hydrolase superfamily. CbbY/CbbZ/Gph/YieH family.</text>
</comment>
<dbReference type="STRING" id="1391627.SAMN05216464_101271"/>
<dbReference type="AlphaFoldDB" id="A0A1G6TEF9"/>
<dbReference type="InterPro" id="IPR023198">
    <property type="entry name" value="PGP-like_dom2"/>
</dbReference>
<comment type="pathway">
    <text evidence="2">Organic acid metabolism; glycolate biosynthesis; glycolate from 2-phosphoglycolate: step 1/1.</text>
</comment>
<dbReference type="InterPro" id="IPR036412">
    <property type="entry name" value="HAD-like_sf"/>
</dbReference>
<evidence type="ECO:0000256" key="1">
    <source>
        <dbReference type="ARBA" id="ARBA00000830"/>
    </source>
</evidence>
<dbReference type="SUPFAM" id="SSF56784">
    <property type="entry name" value="HAD-like"/>
    <property type="match status" value="1"/>
</dbReference>
<dbReference type="Pfam" id="PF13419">
    <property type="entry name" value="HAD_2"/>
    <property type="match status" value="1"/>
</dbReference>
<dbReference type="Proteomes" id="UP000199072">
    <property type="component" value="Unassembled WGS sequence"/>
</dbReference>
<dbReference type="PANTHER" id="PTHR43434:SF1">
    <property type="entry name" value="PHOSPHOGLYCOLATE PHOSPHATASE"/>
    <property type="match status" value="1"/>
</dbReference>
<evidence type="ECO:0000256" key="4">
    <source>
        <dbReference type="ARBA" id="ARBA00013078"/>
    </source>
</evidence>
<dbReference type="Gene3D" id="3.40.50.1000">
    <property type="entry name" value="HAD superfamily/HAD-like"/>
    <property type="match status" value="1"/>
</dbReference>
<dbReference type="EC" id="3.1.3.18" evidence="4"/>
<evidence type="ECO:0000313" key="6">
    <source>
        <dbReference type="Proteomes" id="UP000199072"/>
    </source>
</evidence>
<accession>A0A1G6TEF9</accession>
<evidence type="ECO:0000256" key="3">
    <source>
        <dbReference type="ARBA" id="ARBA00006171"/>
    </source>
</evidence>
<dbReference type="Gene3D" id="1.10.150.240">
    <property type="entry name" value="Putative phosphatase, domain 2"/>
    <property type="match status" value="1"/>
</dbReference>
<keyword evidence="6" id="KW-1185">Reference proteome</keyword>